<evidence type="ECO:0000313" key="2">
    <source>
        <dbReference type="Proteomes" id="UP001143856"/>
    </source>
</evidence>
<dbReference type="EMBL" id="JAPDGR010000392">
    <property type="protein sequence ID" value="KAJ2990691.1"/>
    <property type="molecule type" value="Genomic_DNA"/>
</dbReference>
<protein>
    <submittedName>
        <fullName evidence="1">Uncharacterized protein</fullName>
    </submittedName>
</protein>
<proteinExistence type="predicted"/>
<comment type="caution">
    <text evidence="1">The sequence shown here is derived from an EMBL/GenBank/DDBJ whole genome shotgun (WGS) entry which is preliminary data.</text>
</comment>
<sequence length="432" mass="48726">MGSSPSREDGLTSSNSEQEREIRMWSQFELDTVCALICKHEQSTTSKTKFKRRPYPRGAGGDGKDLDSHVRDWALGFATKLNEALHGAREYKHDIPVTDVRELMDFIEKNNDAIMEYICRQSAPFRITRAKKYVFQRLCNDFNNALCKWTVSRRERRRNPDATIGEELSRLSSAVPNLPSSTKENRFLGVTPIPPPGPKTYSGQRPVPPPKQYRLSHRQRRRRIPYIPPPPPLLSPLPSLEQPDAQQFESHYRVRYEDTEAEKCIHPVGSAFDGYLDPTLSAVHHPPASSNFVDHDDLRQSIHPTGPKPATPLALASPTYRCHPRSQQISQPMGEQFDASGILTSPAYSKLFDPASACYHYPEPTQESRNFDYSRFLETPTLPPPPVHNSHTTSARMLGTETEPVQTICTLEAGSLSPSSGGYSEHYSSYYS</sequence>
<evidence type="ECO:0000313" key="1">
    <source>
        <dbReference type="EMBL" id="KAJ2990691.1"/>
    </source>
</evidence>
<dbReference type="Proteomes" id="UP001143856">
    <property type="component" value="Unassembled WGS sequence"/>
</dbReference>
<accession>A0ACC1PGG4</accession>
<reference evidence="1" key="1">
    <citation type="submission" date="2022-10" db="EMBL/GenBank/DDBJ databases">
        <title>Genome Sequence of Xylaria curta.</title>
        <authorList>
            <person name="Buettner E."/>
        </authorList>
    </citation>
    <scope>NUCLEOTIDE SEQUENCE</scope>
    <source>
        <strain evidence="1">Babe10</strain>
    </source>
</reference>
<name>A0ACC1PGG4_9PEZI</name>
<organism evidence="1 2">
    <name type="scientific">Xylaria curta</name>
    <dbReference type="NCBI Taxonomy" id="42375"/>
    <lineage>
        <taxon>Eukaryota</taxon>
        <taxon>Fungi</taxon>
        <taxon>Dikarya</taxon>
        <taxon>Ascomycota</taxon>
        <taxon>Pezizomycotina</taxon>
        <taxon>Sordariomycetes</taxon>
        <taxon>Xylariomycetidae</taxon>
        <taxon>Xylariales</taxon>
        <taxon>Xylariaceae</taxon>
        <taxon>Xylaria</taxon>
    </lineage>
</organism>
<gene>
    <name evidence="1" type="ORF">NUW58_g2824</name>
</gene>
<keyword evidence="2" id="KW-1185">Reference proteome</keyword>